<sequence>MIDMMYVSYKLTKSEYNNIFKQLQAYLKKYKTSHQLRKDSWDKGAYISNALSRYGFQEIRLRSNKWGYRSIEIRLRPLLLIDPNGYYRVTKLSEFKTVQTNFNYVLKDILSLNVPDFFEWKAKRIEAAIDLTIDESLIPKYLFLFKKGNIPDYFLDNRHTQKYWNSKTNMYLMSAYKAVNWYNRYETLLLKEQQKNKSFLDFSETRGILRFETQVRDSDEFVIDVLNQQRCKKEIMKFYKLIVGKGDYYTLENAIELVNQKVDDGQIQMSLKMLLRLINKCGSIVKAKHNYIQGKDVHKAADTFSNRINLLRKLGINPITLPSDWEISYLENLYDKIEESLDEEKESCISI</sequence>
<dbReference type="AlphaFoldDB" id="A0A1E8BBS9"/>
<gene>
    <name evidence="1" type="ORF">BWGOE8_12800</name>
</gene>
<evidence type="ECO:0000313" key="2">
    <source>
        <dbReference type="Proteomes" id="UP000175706"/>
    </source>
</evidence>
<name>A0A1E8BBS9_BACMY</name>
<dbReference type="RefSeq" id="WP_070141351.1">
    <property type="nucleotide sequence ID" value="NZ_LXLT01000018.1"/>
</dbReference>
<comment type="caution">
    <text evidence="1">The sequence shown here is derived from an EMBL/GenBank/DDBJ whole genome shotgun (WGS) entry which is preliminary data.</text>
</comment>
<accession>A0A1E8BBS9</accession>
<reference evidence="1 2" key="1">
    <citation type="submission" date="2016-05" db="EMBL/GenBank/DDBJ databases">
        <title>Bacillus thuringiensis and Bacillus weihenstephanensis as novel biocontrol agents of wilt causing Verticillium species.</title>
        <authorList>
            <person name="Hollensteiner J."/>
            <person name="Wemheuer F."/>
            <person name="Harting R."/>
            <person name="Kolarzyk A."/>
            <person name="Diaz-Valerio S."/>
            <person name="Poehlein A."/>
            <person name="Brzuszkiewicz E."/>
            <person name="Nesemann K."/>
            <person name="Braus-Stromeyer S."/>
            <person name="Braus G."/>
            <person name="Daniel R."/>
            <person name="Liesegang H."/>
        </authorList>
    </citation>
    <scope>NUCLEOTIDE SEQUENCE [LARGE SCALE GENOMIC DNA]</scope>
    <source>
        <strain evidence="1 2">GOE8</strain>
    </source>
</reference>
<protein>
    <submittedName>
        <fullName evidence="1">Uncharacterized protein</fullName>
    </submittedName>
</protein>
<dbReference type="EMBL" id="LXLT01000018">
    <property type="protein sequence ID" value="OFD82695.1"/>
    <property type="molecule type" value="Genomic_DNA"/>
</dbReference>
<evidence type="ECO:0000313" key="1">
    <source>
        <dbReference type="EMBL" id="OFD82695.1"/>
    </source>
</evidence>
<dbReference type="Proteomes" id="UP000175706">
    <property type="component" value="Unassembled WGS sequence"/>
</dbReference>
<proteinExistence type="predicted"/>
<organism evidence="1 2">
    <name type="scientific">Bacillus mycoides</name>
    <dbReference type="NCBI Taxonomy" id="1405"/>
    <lineage>
        <taxon>Bacteria</taxon>
        <taxon>Bacillati</taxon>
        <taxon>Bacillota</taxon>
        <taxon>Bacilli</taxon>
        <taxon>Bacillales</taxon>
        <taxon>Bacillaceae</taxon>
        <taxon>Bacillus</taxon>
        <taxon>Bacillus cereus group</taxon>
    </lineage>
</organism>